<dbReference type="OrthoDB" id="2013972at2759"/>
<evidence type="ECO:0000313" key="2">
    <source>
        <dbReference type="EMBL" id="KAF2866549.1"/>
    </source>
</evidence>
<comment type="caution">
    <text evidence="2">The sequence shown here is derived from an EMBL/GenBank/DDBJ whole genome shotgun (WGS) entry which is preliminary data.</text>
</comment>
<dbReference type="Pfam" id="PF13489">
    <property type="entry name" value="Methyltransf_23"/>
    <property type="match status" value="1"/>
</dbReference>
<sequence>MEEEQPQPDDPARDHTAAQYKRPRSDSGSSTSVESLHSTRSLRSDDLEFIHENDRIYGNSVYYMPCDQAEQDRLAILHQVFTYALKGKLTTTNVSHATRRILDVGTGPGHWAVAMAEQYPHAEVVGVDMAVWDLDMTEEDVGSSRVIWEIDDLDVWGTEADMDALNSRLKRYDPFRDHTAPLHSPSRSKFRLSDPHAPLQPHSPTTEPSFNPYILDPEDQPGWHFSDSFDLIHARNMRGTFADWEDFYAEVYKHLSPGGWVEIADYELAMPQIPEVNDEPGEPSTNQPPLPTLRRIILAMMQASFKAGRPLGTYYMHPTYLQDAGFKDVRTTYVNVPVGQWPDDEEQKRIGKMFLVVLMESMEAQLLRLLTTTGDDERVWTPEEVRLEVEKAKLEIFEWAEGLDGKLKGVTWCASFKWVVGRKSKTA</sequence>
<dbReference type="GO" id="GO:0008168">
    <property type="term" value="F:methyltransferase activity"/>
    <property type="evidence" value="ECO:0007669"/>
    <property type="project" value="UniProtKB-KW"/>
</dbReference>
<dbReference type="InterPro" id="IPR029063">
    <property type="entry name" value="SAM-dependent_MTases_sf"/>
</dbReference>
<dbReference type="PANTHER" id="PTHR43591">
    <property type="entry name" value="METHYLTRANSFERASE"/>
    <property type="match status" value="1"/>
</dbReference>
<dbReference type="GO" id="GO:0032259">
    <property type="term" value="P:methylation"/>
    <property type="evidence" value="ECO:0007669"/>
    <property type="project" value="UniProtKB-KW"/>
</dbReference>
<feature type="compositionally biased region" description="Polar residues" evidence="1">
    <location>
        <begin position="26"/>
        <end position="39"/>
    </location>
</feature>
<dbReference type="CDD" id="cd02440">
    <property type="entry name" value="AdoMet_MTases"/>
    <property type="match status" value="1"/>
</dbReference>
<dbReference type="SUPFAM" id="SSF53335">
    <property type="entry name" value="S-adenosyl-L-methionine-dependent methyltransferases"/>
    <property type="match status" value="1"/>
</dbReference>
<protein>
    <submittedName>
        <fullName evidence="2">S-adenosyl-L-methionine-dependent methyltransferase</fullName>
    </submittedName>
</protein>
<proteinExistence type="predicted"/>
<evidence type="ECO:0000313" key="3">
    <source>
        <dbReference type="Proteomes" id="UP000481861"/>
    </source>
</evidence>
<dbReference type="PANTHER" id="PTHR43591:SF24">
    <property type="entry name" value="2-METHOXY-6-POLYPRENYL-1,4-BENZOQUINOL METHYLASE, MITOCHONDRIAL"/>
    <property type="match status" value="1"/>
</dbReference>
<keyword evidence="3" id="KW-1185">Reference proteome</keyword>
<organism evidence="2 3">
    <name type="scientific">Massariosphaeria phaeospora</name>
    <dbReference type="NCBI Taxonomy" id="100035"/>
    <lineage>
        <taxon>Eukaryota</taxon>
        <taxon>Fungi</taxon>
        <taxon>Dikarya</taxon>
        <taxon>Ascomycota</taxon>
        <taxon>Pezizomycotina</taxon>
        <taxon>Dothideomycetes</taxon>
        <taxon>Pleosporomycetidae</taxon>
        <taxon>Pleosporales</taxon>
        <taxon>Pleosporales incertae sedis</taxon>
        <taxon>Massariosphaeria</taxon>
    </lineage>
</organism>
<gene>
    <name evidence="2" type="ORF">BDV95DRAFT_611604</name>
</gene>
<feature type="region of interest" description="Disordered" evidence="1">
    <location>
        <begin position="1"/>
        <end position="39"/>
    </location>
</feature>
<feature type="region of interest" description="Disordered" evidence="1">
    <location>
        <begin position="180"/>
        <end position="211"/>
    </location>
</feature>
<reference evidence="2 3" key="1">
    <citation type="submission" date="2020-01" db="EMBL/GenBank/DDBJ databases">
        <authorList>
            <consortium name="DOE Joint Genome Institute"/>
            <person name="Haridas S."/>
            <person name="Albert R."/>
            <person name="Binder M."/>
            <person name="Bloem J."/>
            <person name="Labutti K."/>
            <person name="Salamov A."/>
            <person name="Andreopoulos B."/>
            <person name="Baker S.E."/>
            <person name="Barry K."/>
            <person name="Bills G."/>
            <person name="Bluhm B.H."/>
            <person name="Cannon C."/>
            <person name="Castanera R."/>
            <person name="Culley D.E."/>
            <person name="Daum C."/>
            <person name="Ezra D."/>
            <person name="Gonzalez J.B."/>
            <person name="Henrissat B."/>
            <person name="Kuo A."/>
            <person name="Liang C."/>
            <person name="Lipzen A."/>
            <person name="Lutzoni F."/>
            <person name="Magnuson J."/>
            <person name="Mondo S."/>
            <person name="Nolan M."/>
            <person name="Ohm R."/>
            <person name="Pangilinan J."/>
            <person name="Park H.-J.H."/>
            <person name="Ramirez L."/>
            <person name="Alfaro M."/>
            <person name="Sun H."/>
            <person name="Tritt A."/>
            <person name="Yoshinaga Y."/>
            <person name="Zwiers L.-H.L."/>
            <person name="Turgeon B.G."/>
            <person name="Goodwin S.B."/>
            <person name="Spatafora J.W."/>
            <person name="Crous P.W."/>
            <person name="Grigoriev I.V."/>
        </authorList>
    </citation>
    <scope>NUCLEOTIDE SEQUENCE [LARGE SCALE GENOMIC DNA]</scope>
    <source>
        <strain evidence="2 3">CBS 611.86</strain>
    </source>
</reference>
<accession>A0A7C8HZQ8</accession>
<name>A0A7C8HZQ8_9PLEO</name>
<keyword evidence="2" id="KW-0489">Methyltransferase</keyword>
<keyword evidence="2" id="KW-0808">Transferase</keyword>
<dbReference type="Proteomes" id="UP000481861">
    <property type="component" value="Unassembled WGS sequence"/>
</dbReference>
<dbReference type="Gene3D" id="3.40.50.150">
    <property type="entry name" value="Vaccinia Virus protein VP39"/>
    <property type="match status" value="1"/>
</dbReference>
<dbReference type="EMBL" id="JAADJZ010000027">
    <property type="protein sequence ID" value="KAF2866549.1"/>
    <property type="molecule type" value="Genomic_DNA"/>
</dbReference>
<evidence type="ECO:0000256" key="1">
    <source>
        <dbReference type="SAM" id="MobiDB-lite"/>
    </source>
</evidence>
<dbReference type="AlphaFoldDB" id="A0A7C8HZQ8"/>